<keyword evidence="13" id="KW-1185">Reference proteome</keyword>
<evidence type="ECO:0000256" key="3">
    <source>
        <dbReference type="ARBA" id="ARBA00022475"/>
    </source>
</evidence>
<evidence type="ECO:0000256" key="2">
    <source>
        <dbReference type="ARBA" id="ARBA00009657"/>
    </source>
</evidence>
<dbReference type="AlphaFoldDB" id="A0A210QWJ7"/>
<organism evidence="12 13">
    <name type="scientific">Mizuhopecten yessoensis</name>
    <name type="common">Japanese scallop</name>
    <name type="synonym">Patinopecten yessoensis</name>
    <dbReference type="NCBI Taxonomy" id="6573"/>
    <lineage>
        <taxon>Eukaryota</taxon>
        <taxon>Metazoa</taxon>
        <taxon>Spiralia</taxon>
        <taxon>Lophotrochozoa</taxon>
        <taxon>Mollusca</taxon>
        <taxon>Bivalvia</taxon>
        <taxon>Autobranchia</taxon>
        <taxon>Pteriomorphia</taxon>
        <taxon>Pectinida</taxon>
        <taxon>Pectinoidea</taxon>
        <taxon>Pectinidae</taxon>
        <taxon>Mizuhopecten</taxon>
    </lineage>
</organism>
<evidence type="ECO:0000313" key="13">
    <source>
        <dbReference type="Proteomes" id="UP000242188"/>
    </source>
</evidence>
<dbReference type="SUPFAM" id="SSF100895">
    <property type="entry name" value="Kazal-type serine protease inhibitors"/>
    <property type="match status" value="1"/>
</dbReference>
<evidence type="ECO:0000256" key="1">
    <source>
        <dbReference type="ARBA" id="ARBA00004651"/>
    </source>
</evidence>
<feature type="transmembrane region" description="Helical" evidence="8">
    <location>
        <begin position="396"/>
        <end position="416"/>
    </location>
</feature>
<feature type="transmembrane region" description="Helical" evidence="8">
    <location>
        <begin position="204"/>
        <end position="232"/>
    </location>
</feature>
<comment type="caution">
    <text evidence="12">The sequence shown here is derived from an EMBL/GenBank/DDBJ whole genome shotgun (WGS) entry which is preliminary data.</text>
</comment>
<dbReference type="GO" id="GO:0043252">
    <property type="term" value="P:sodium-independent organic anion transport"/>
    <property type="evidence" value="ECO:0007669"/>
    <property type="project" value="TreeGrafter"/>
</dbReference>
<dbReference type="InterPro" id="IPR036058">
    <property type="entry name" value="Kazal_dom_sf"/>
</dbReference>
<dbReference type="PANTHER" id="PTHR11388:SF100">
    <property type="entry name" value="SOLUTE CARRIER ORGANIC ANION TRANSPORTER FAMILY MEMBER 4A1"/>
    <property type="match status" value="1"/>
</dbReference>
<evidence type="ECO:0000313" key="12">
    <source>
        <dbReference type="EMBL" id="OWF53066.1"/>
    </source>
</evidence>
<dbReference type="NCBIfam" id="TIGR00805">
    <property type="entry name" value="oat"/>
    <property type="match status" value="1"/>
</dbReference>
<comment type="similarity">
    <text evidence="2 8">Belongs to the organo anion transporter (TC 2.A.60) family.</text>
</comment>
<feature type="transmembrane region" description="Helical" evidence="8">
    <location>
        <begin position="363"/>
        <end position="384"/>
    </location>
</feature>
<dbReference type="InterPro" id="IPR002350">
    <property type="entry name" value="Kazal_dom"/>
</dbReference>
<dbReference type="PROSITE" id="PS50850">
    <property type="entry name" value="MFS"/>
    <property type="match status" value="1"/>
</dbReference>
<evidence type="ECO:0000256" key="6">
    <source>
        <dbReference type="ARBA" id="ARBA00023136"/>
    </source>
</evidence>
<dbReference type="Pfam" id="PF07648">
    <property type="entry name" value="Kazal_2"/>
    <property type="match status" value="1"/>
</dbReference>
<feature type="compositionally biased region" description="Basic and acidic residues" evidence="9">
    <location>
        <begin position="8"/>
        <end position="22"/>
    </location>
</feature>
<keyword evidence="7" id="KW-1015">Disulfide bond</keyword>
<dbReference type="InterPro" id="IPR004156">
    <property type="entry name" value="OATP"/>
</dbReference>
<dbReference type="Proteomes" id="UP000242188">
    <property type="component" value="Unassembled WGS sequence"/>
</dbReference>
<dbReference type="EMBL" id="NEDP02001523">
    <property type="protein sequence ID" value="OWF53066.1"/>
    <property type="molecule type" value="Genomic_DNA"/>
</dbReference>
<evidence type="ECO:0000256" key="7">
    <source>
        <dbReference type="ARBA" id="ARBA00023157"/>
    </source>
</evidence>
<feature type="transmembrane region" description="Helical" evidence="8">
    <location>
        <begin position="608"/>
        <end position="630"/>
    </location>
</feature>
<keyword evidence="5 8" id="KW-1133">Transmembrane helix</keyword>
<reference evidence="12 13" key="1">
    <citation type="journal article" date="2017" name="Nat. Ecol. Evol.">
        <title>Scallop genome provides insights into evolution of bilaterian karyotype and development.</title>
        <authorList>
            <person name="Wang S."/>
            <person name="Zhang J."/>
            <person name="Jiao W."/>
            <person name="Li J."/>
            <person name="Xun X."/>
            <person name="Sun Y."/>
            <person name="Guo X."/>
            <person name="Huan P."/>
            <person name="Dong B."/>
            <person name="Zhang L."/>
            <person name="Hu X."/>
            <person name="Sun X."/>
            <person name="Wang J."/>
            <person name="Zhao C."/>
            <person name="Wang Y."/>
            <person name="Wang D."/>
            <person name="Huang X."/>
            <person name="Wang R."/>
            <person name="Lv J."/>
            <person name="Li Y."/>
            <person name="Zhang Z."/>
            <person name="Liu B."/>
            <person name="Lu W."/>
            <person name="Hui Y."/>
            <person name="Liang J."/>
            <person name="Zhou Z."/>
            <person name="Hou R."/>
            <person name="Li X."/>
            <person name="Liu Y."/>
            <person name="Li H."/>
            <person name="Ning X."/>
            <person name="Lin Y."/>
            <person name="Zhao L."/>
            <person name="Xing Q."/>
            <person name="Dou J."/>
            <person name="Li Y."/>
            <person name="Mao J."/>
            <person name="Guo H."/>
            <person name="Dou H."/>
            <person name="Li T."/>
            <person name="Mu C."/>
            <person name="Jiang W."/>
            <person name="Fu Q."/>
            <person name="Fu X."/>
            <person name="Miao Y."/>
            <person name="Liu J."/>
            <person name="Yu Q."/>
            <person name="Li R."/>
            <person name="Liao H."/>
            <person name="Li X."/>
            <person name="Kong Y."/>
            <person name="Jiang Z."/>
            <person name="Chourrout D."/>
            <person name="Li R."/>
            <person name="Bao Z."/>
        </authorList>
    </citation>
    <scope>NUCLEOTIDE SEQUENCE [LARGE SCALE GENOMIC DNA]</scope>
    <source>
        <strain evidence="12 13">PY_sf001</strain>
    </source>
</reference>
<dbReference type="PANTHER" id="PTHR11388">
    <property type="entry name" value="ORGANIC ANION TRANSPORTER"/>
    <property type="match status" value="1"/>
</dbReference>
<feature type="domain" description="Major facilitator superfamily (MFS) profile" evidence="10">
    <location>
        <begin position="44"/>
        <end position="635"/>
    </location>
</feature>
<dbReference type="Gene3D" id="1.20.1250.20">
    <property type="entry name" value="MFS general substrate transporter like domains"/>
    <property type="match status" value="1"/>
</dbReference>
<dbReference type="InterPro" id="IPR020846">
    <property type="entry name" value="MFS_dom"/>
</dbReference>
<protein>
    <recommendedName>
        <fullName evidence="8">Solute carrier organic anion transporter family member</fullName>
    </recommendedName>
</protein>
<feature type="transmembrane region" description="Helical" evidence="8">
    <location>
        <begin position="554"/>
        <end position="579"/>
    </location>
</feature>
<dbReference type="InterPro" id="IPR036259">
    <property type="entry name" value="MFS_trans_sf"/>
</dbReference>
<feature type="transmembrane region" description="Helical" evidence="8">
    <location>
        <begin position="252"/>
        <end position="276"/>
    </location>
</feature>
<proteinExistence type="inferred from homology"/>
<evidence type="ECO:0000256" key="4">
    <source>
        <dbReference type="ARBA" id="ARBA00022692"/>
    </source>
</evidence>
<dbReference type="PROSITE" id="PS51465">
    <property type="entry name" value="KAZAL_2"/>
    <property type="match status" value="1"/>
</dbReference>
<feature type="transmembrane region" description="Helical" evidence="8">
    <location>
        <begin position="43"/>
        <end position="67"/>
    </location>
</feature>
<keyword evidence="3" id="KW-1003">Cell membrane</keyword>
<evidence type="ECO:0000259" key="11">
    <source>
        <dbReference type="PROSITE" id="PS51465"/>
    </source>
</evidence>
<feature type="transmembrane region" description="Helical" evidence="8">
    <location>
        <begin position="517"/>
        <end position="542"/>
    </location>
</feature>
<sequence>MCAVGVAKGEEEHSPGETSAEERGCGWGCFAPRPCQHFRTPRWLLFVLCCASFIQMMAISGFVNVIISSIERRYDLTSAESGLVASAYDISSAILILPVSYFGGLGSKPRYIGIGFLLFGLSCILFAFPHFLSGIYDSGIDDGGLCVLGNSAASSCVGDQTNSLSNYKYLFYASMILMGAGTTPLYTLATAFIEESVPVRSSSFYLGIYYGASILGPALGFLLGGVLLDVYVDFNVVDTGSLTIDSTSSRFVGAWWVGFVFCGVLAVIITGPLAAFPPVLPNSAQYVSERQKEVYKNKGMSPDGATGTVSLGNIWTSLKMLLTNPTYVFLSLATATDGILLVGISTFIPKFIEIQFGLPSSTAALYVGFVAVPGGAGGTLLGGYIIKRFDMNVKRILHVTIAAVTGSLMFGLVLILNCPSIPFAGVNIGYGSTDIKSTSFLGSFVNHTCHSNCGCSQDEFNPICGRDGLTYYSPCYAGCQTVVTNEENVQYYNCTCVGNGTTNYEAALNKCEPDCPYLPLFMVIFFGVVLLTFFSSMPFLTASLRCVPPNERSFALGIQLCVTKCFGFIPGPILFGWLIDLSCLVWNTKCGDEGSCFFYDNQKMSNNILAIVLVAKAVTTLLTVFAYVFYVRGAKNKAVEQQANGKSGSKYSSQETELSEMSKDSVSTEFIKTKIGSINDGYNTEPTETKPAATELTKMELIISDTTNSAPISTEKALVEPVHGLQRESYTTEL</sequence>
<feature type="region of interest" description="Disordered" evidence="9">
    <location>
        <begin position="1"/>
        <end position="22"/>
    </location>
</feature>
<dbReference type="Pfam" id="PF03137">
    <property type="entry name" value="OATP"/>
    <property type="match status" value="1"/>
</dbReference>
<evidence type="ECO:0000256" key="9">
    <source>
        <dbReference type="SAM" id="MobiDB-lite"/>
    </source>
</evidence>
<dbReference type="SUPFAM" id="SSF103473">
    <property type="entry name" value="MFS general substrate transporter"/>
    <property type="match status" value="1"/>
</dbReference>
<keyword evidence="4 8" id="KW-0812">Transmembrane</keyword>
<keyword evidence="8" id="KW-0406">Ion transport</keyword>
<feature type="domain" description="Kazal-like" evidence="11">
    <location>
        <begin position="443"/>
        <end position="498"/>
    </location>
</feature>
<accession>A0A210QWJ7</accession>
<dbReference type="GO" id="GO:0015347">
    <property type="term" value="F:sodium-independent organic anion transmembrane transporter activity"/>
    <property type="evidence" value="ECO:0007669"/>
    <property type="project" value="TreeGrafter"/>
</dbReference>
<keyword evidence="6 8" id="KW-0472">Membrane</keyword>
<comment type="subcellular location">
    <subcellularLocation>
        <location evidence="1 8">Cell membrane</location>
        <topology evidence="1 8">Multi-pass membrane protein</topology>
    </subcellularLocation>
</comment>
<dbReference type="GO" id="GO:0006811">
    <property type="term" value="P:monoatomic ion transport"/>
    <property type="evidence" value="ECO:0007669"/>
    <property type="project" value="UniProtKB-KW"/>
</dbReference>
<dbReference type="OrthoDB" id="5062115at2759"/>
<dbReference type="GO" id="GO:0016323">
    <property type="term" value="C:basolateral plasma membrane"/>
    <property type="evidence" value="ECO:0007669"/>
    <property type="project" value="TreeGrafter"/>
</dbReference>
<feature type="transmembrane region" description="Helical" evidence="8">
    <location>
        <begin position="169"/>
        <end position="192"/>
    </location>
</feature>
<gene>
    <name evidence="12" type="ORF">KP79_PYT24076</name>
</gene>
<evidence type="ECO:0000256" key="5">
    <source>
        <dbReference type="ARBA" id="ARBA00022989"/>
    </source>
</evidence>
<evidence type="ECO:0000256" key="8">
    <source>
        <dbReference type="RuleBase" id="RU362056"/>
    </source>
</evidence>
<evidence type="ECO:0000259" key="10">
    <source>
        <dbReference type="PROSITE" id="PS50850"/>
    </source>
</evidence>
<feature type="transmembrane region" description="Helical" evidence="8">
    <location>
        <begin position="87"/>
        <end position="104"/>
    </location>
</feature>
<keyword evidence="8" id="KW-0813">Transport</keyword>
<name>A0A210QWJ7_MIZYE</name>
<feature type="transmembrane region" description="Helical" evidence="8">
    <location>
        <begin position="327"/>
        <end position="348"/>
    </location>
</feature>
<feature type="transmembrane region" description="Helical" evidence="8">
    <location>
        <begin position="111"/>
        <end position="132"/>
    </location>
</feature>